<gene>
    <name evidence="2" type="ORF">PV08_02274</name>
</gene>
<dbReference type="Pfam" id="PF06985">
    <property type="entry name" value="HET"/>
    <property type="match status" value="1"/>
</dbReference>
<accession>A0A0D2BGA2</accession>
<dbReference type="HOGENOM" id="CLU_335275_0_0_1"/>
<organism evidence="2 3">
    <name type="scientific">Exophiala spinifera</name>
    <dbReference type="NCBI Taxonomy" id="91928"/>
    <lineage>
        <taxon>Eukaryota</taxon>
        <taxon>Fungi</taxon>
        <taxon>Dikarya</taxon>
        <taxon>Ascomycota</taxon>
        <taxon>Pezizomycotina</taxon>
        <taxon>Eurotiomycetes</taxon>
        <taxon>Chaetothyriomycetidae</taxon>
        <taxon>Chaetothyriales</taxon>
        <taxon>Herpotrichiellaceae</taxon>
        <taxon>Exophiala</taxon>
    </lineage>
</organism>
<dbReference type="OrthoDB" id="2157530at2759"/>
<dbReference type="STRING" id="91928.A0A0D2BGA2"/>
<dbReference type="InterPro" id="IPR052895">
    <property type="entry name" value="HetReg/Transcr_Mod"/>
</dbReference>
<evidence type="ECO:0000259" key="1">
    <source>
        <dbReference type="Pfam" id="PF06985"/>
    </source>
</evidence>
<feature type="domain" description="Heterokaryon incompatibility" evidence="1">
    <location>
        <begin position="157"/>
        <end position="314"/>
    </location>
</feature>
<keyword evidence="3" id="KW-1185">Reference proteome</keyword>
<dbReference type="PANTHER" id="PTHR24148">
    <property type="entry name" value="ANKYRIN REPEAT DOMAIN-CONTAINING PROTEIN 39 HOMOLOG-RELATED"/>
    <property type="match status" value="1"/>
</dbReference>
<dbReference type="GeneID" id="27329357"/>
<dbReference type="Proteomes" id="UP000053328">
    <property type="component" value="Unassembled WGS sequence"/>
</dbReference>
<name>A0A0D2BGA2_9EURO</name>
<dbReference type="PANTHER" id="PTHR24148:SF64">
    <property type="entry name" value="HETEROKARYON INCOMPATIBILITY DOMAIN-CONTAINING PROTEIN"/>
    <property type="match status" value="1"/>
</dbReference>
<protein>
    <recommendedName>
        <fullName evidence="1">Heterokaryon incompatibility domain-containing protein</fullName>
    </recommendedName>
</protein>
<reference evidence="2 3" key="1">
    <citation type="submission" date="2015-01" db="EMBL/GenBank/DDBJ databases">
        <title>The Genome Sequence of Exophiala spinifera CBS89968.</title>
        <authorList>
            <consortium name="The Broad Institute Genomics Platform"/>
            <person name="Cuomo C."/>
            <person name="de Hoog S."/>
            <person name="Gorbushina A."/>
            <person name="Stielow B."/>
            <person name="Teixiera M."/>
            <person name="Abouelleil A."/>
            <person name="Chapman S.B."/>
            <person name="Priest M."/>
            <person name="Young S.K."/>
            <person name="Wortman J."/>
            <person name="Nusbaum C."/>
            <person name="Birren B."/>
        </authorList>
    </citation>
    <scope>NUCLEOTIDE SEQUENCE [LARGE SCALE GENOMIC DNA]</scope>
    <source>
        <strain evidence="2 3">CBS 89968</strain>
    </source>
</reference>
<proteinExistence type="predicted"/>
<dbReference type="RefSeq" id="XP_016238204.1">
    <property type="nucleotide sequence ID" value="XM_016376634.1"/>
</dbReference>
<dbReference type="AlphaFoldDB" id="A0A0D2BGA2"/>
<dbReference type="VEuPathDB" id="FungiDB:PV08_02274"/>
<evidence type="ECO:0000313" key="3">
    <source>
        <dbReference type="Proteomes" id="UP000053328"/>
    </source>
</evidence>
<evidence type="ECO:0000313" key="2">
    <source>
        <dbReference type="EMBL" id="KIW17988.1"/>
    </source>
</evidence>
<dbReference type="EMBL" id="KN847493">
    <property type="protein sequence ID" value="KIW17988.1"/>
    <property type="molecule type" value="Genomic_DNA"/>
</dbReference>
<sequence length="792" mass="88985">MVSENRLNEDTAPVAKDSEEISLLELFVLTKQRAIESGGLNSDCSDLLDLRFIIGIAVDLGLAGWITSEAPNQGISSEPAPPSSPANQPERQTFNVDLNWVVKMRSPAELTILPTKIQHSGNYPWLGPQQTGSPNCLWDSEVSETVLATPERLQEGYIAVSYTWGRYKERYDPVDGTPWRVPIIKSDVFPGMLDQLKRILASIPASRYFWVDVLCINQDDGDQKAEEIAKQASIFGNAKACLGSLWTLDSDDELAHVMTSFGDDLLWSLVLSSSDNRRDSQLQGLERLPPHIQVRLDGKLRLDPWFTSLWALQEMVLAPAQIWMTRSGNFCSVNGLTLTTLLFARALELMNWSFQFRRQIWKLEIVRDYPLLSSDDAYRTVIRIMDRLLTEQAQAQASWEAGVTDEKRIAAEQRVRDVKVMQVMMGQDQEVRDLPELLQHKQFDEILGSKSLKRWLDWGFGEVCLNISIQASRSAIIVAGANRHTTKPRAEAILAALKITRLPPELNPDESLTPGVLPKWLQQTLMAFESSMYFYASHSWRSMSESRDRSSPLFSDNLPFLAYDNIHNDSADYVRGTLSNLLTSMLPSTATRSFLPTDFTLSSYSGYATSAWHIHRDGVMHIPYGAPIHDIRPNDTGLMTISTNGPQYEFDTTLTNGVSAVRNIDYVNEPLGKSCRVIFLPLLMIGNPTDGMPYGESRTLASTGPNPVVRGIILASRPSSKRHKSMTFWFKAGIYSATLVRINPLEWQDGILVGSVLDESRASRDKALCDITILNRPHLWGPKVRRRCFESD</sequence>
<dbReference type="InterPro" id="IPR010730">
    <property type="entry name" value="HET"/>
</dbReference>